<dbReference type="PANTHER" id="PTHR43747">
    <property type="entry name" value="FAD-BINDING PROTEIN"/>
    <property type="match status" value="1"/>
</dbReference>
<feature type="binding site" evidence="2">
    <location>
        <begin position="12"/>
        <end position="15"/>
    </location>
    <ligand>
        <name>FAD</name>
        <dbReference type="ChEBI" id="CHEBI:57692"/>
    </ligand>
</feature>
<dbReference type="InterPro" id="IPR036188">
    <property type="entry name" value="FAD/NAD-bd_sf"/>
</dbReference>
<keyword evidence="2" id="KW-0285">Flavoprotein</keyword>
<dbReference type="GO" id="GO:0000166">
    <property type="term" value="F:nucleotide binding"/>
    <property type="evidence" value="ECO:0007669"/>
    <property type="project" value="UniProtKB-KW"/>
</dbReference>
<name>A0A918JKX0_9ALTE</name>
<keyword evidence="2" id="KW-0547">Nucleotide-binding</keyword>
<dbReference type="InterPro" id="IPR050816">
    <property type="entry name" value="Flavin-dep_Halogenase_NPB"/>
</dbReference>
<dbReference type="PANTHER" id="PTHR43747:SF4">
    <property type="entry name" value="FLAVIN-DEPENDENT TRYPTOPHAN HALOGENASE"/>
    <property type="match status" value="1"/>
</dbReference>
<dbReference type="GO" id="GO:0004497">
    <property type="term" value="F:monooxygenase activity"/>
    <property type="evidence" value="ECO:0007669"/>
    <property type="project" value="InterPro"/>
</dbReference>
<dbReference type="Gene3D" id="3.50.50.60">
    <property type="entry name" value="FAD/NAD(P)-binding domain"/>
    <property type="match status" value="1"/>
</dbReference>
<proteinExistence type="predicted"/>
<feature type="binding site" evidence="2">
    <location>
        <position position="333"/>
    </location>
    <ligand>
        <name>FAD</name>
        <dbReference type="ChEBI" id="CHEBI:57692"/>
    </ligand>
</feature>
<gene>
    <name evidence="3" type="ORF">GCM10007391_21330</name>
</gene>
<dbReference type="EMBL" id="BMXP01000004">
    <property type="protein sequence ID" value="GGW87197.1"/>
    <property type="molecule type" value="Genomic_DNA"/>
</dbReference>
<reference evidence="3" key="1">
    <citation type="journal article" date="2014" name="Int. J. Syst. Evol. Microbiol.">
        <title>Complete genome sequence of Corynebacterium casei LMG S-19264T (=DSM 44701T), isolated from a smear-ripened cheese.</title>
        <authorList>
            <consortium name="US DOE Joint Genome Institute (JGI-PGF)"/>
            <person name="Walter F."/>
            <person name="Albersmeier A."/>
            <person name="Kalinowski J."/>
            <person name="Ruckert C."/>
        </authorList>
    </citation>
    <scope>NUCLEOTIDE SEQUENCE</scope>
    <source>
        <strain evidence="3">KCTC 22164</strain>
    </source>
</reference>
<evidence type="ECO:0000313" key="4">
    <source>
        <dbReference type="Proteomes" id="UP000631300"/>
    </source>
</evidence>
<dbReference type="Pfam" id="PF04820">
    <property type="entry name" value="Trp_halogenase"/>
    <property type="match status" value="1"/>
</dbReference>
<evidence type="ECO:0000313" key="3">
    <source>
        <dbReference type="EMBL" id="GGW87197.1"/>
    </source>
</evidence>
<feature type="binding site" evidence="2">
    <location>
        <position position="342"/>
    </location>
    <ligand>
        <name>L-tryptophan</name>
        <dbReference type="ChEBI" id="CHEBI:57912"/>
    </ligand>
</feature>
<dbReference type="Proteomes" id="UP000631300">
    <property type="component" value="Unassembled WGS sequence"/>
</dbReference>
<sequence length="503" mass="56597">MTRPHQVVIVGGGTAGWMAANLFAHHFADSPVELTLIESPDIGTVGVGEGSTPTLKRFFECLAIPEHEWMPACHATYKVNIRFDNWSPASGTNSYSHPFISQLDVHSERAFHVNCLTRRLGLDVTTTPDKFLFNGYLARHALAPVTPPHFPFRMEYGYHFDSGKLGTFLKERAIAQGIRYVQDNVAEVHQHPDNSIASVLLESGQQIEGDLFIDCTGFRSLLLQQTLKVPFQSFSENLFNDAAVVIPTAPQPVVPVETRATALSHGWAWQIPLTHRTGNGYVYSSAYCDATTAEHTLRQHLGLGESDADVRHLSMRVGQTQSQWAKNCLGLGLSQSFIEPLEATALHLVQTGIELFLEHYHKGDLSDRYQSEYNATMHERVERVRDYIVAHYKLNSRDDTAYWRDNRNNMALSESLLQLLDVWFRKGDLVQEIKRQGLQAHFSTSSWHCLLAGYGAFPPIRADQPEKDAHQHDLFAQRNLAALFDGCRLNFRAHNKVLSGHSR</sequence>
<dbReference type="SUPFAM" id="SSF51905">
    <property type="entry name" value="FAD/NAD(P)-binding domain"/>
    <property type="match status" value="1"/>
</dbReference>
<evidence type="ECO:0000256" key="1">
    <source>
        <dbReference type="PIRSR" id="PIRSR011396-1"/>
    </source>
</evidence>
<dbReference type="RefSeq" id="WP_189406274.1">
    <property type="nucleotide sequence ID" value="NZ_BMXP01000004.1"/>
</dbReference>
<keyword evidence="4" id="KW-1185">Reference proteome</keyword>
<dbReference type="PIRSF" id="PIRSF011396">
    <property type="entry name" value="Trp_halogenase"/>
    <property type="match status" value="1"/>
</dbReference>
<dbReference type="AlphaFoldDB" id="A0A918JKX0"/>
<evidence type="ECO:0000256" key="2">
    <source>
        <dbReference type="PIRSR" id="PIRSR011396-2"/>
    </source>
</evidence>
<reference evidence="3" key="2">
    <citation type="submission" date="2020-09" db="EMBL/GenBank/DDBJ databases">
        <authorList>
            <person name="Sun Q."/>
            <person name="Kim S."/>
        </authorList>
    </citation>
    <scope>NUCLEOTIDE SEQUENCE</scope>
    <source>
        <strain evidence="3">KCTC 22164</strain>
    </source>
</reference>
<organism evidence="3 4">
    <name type="scientific">Alteromonas halophila</name>
    <dbReference type="NCBI Taxonomy" id="516698"/>
    <lineage>
        <taxon>Bacteria</taxon>
        <taxon>Pseudomonadati</taxon>
        <taxon>Pseudomonadota</taxon>
        <taxon>Gammaproteobacteria</taxon>
        <taxon>Alteromonadales</taxon>
        <taxon>Alteromonadaceae</taxon>
        <taxon>Alteromonas/Salinimonas group</taxon>
        <taxon>Alteromonas</taxon>
    </lineage>
</organism>
<keyword evidence="2" id="KW-0274">FAD</keyword>
<feature type="binding site" evidence="2">
    <location>
        <position position="78"/>
    </location>
    <ligand>
        <name>7-chloro-L-tryptophan</name>
        <dbReference type="ChEBI" id="CHEBI:58713"/>
    </ligand>
</feature>
<accession>A0A918JKX0</accession>
<comment type="caution">
    <text evidence="3">The sequence shown here is derived from an EMBL/GenBank/DDBJ whole genome shotgun (WGS) entry which is preliminary data.</text>
</comment>
<dbReference type="InterPro" id="IPR006905">
    <property type="entry name" value="Flavin_halogenase"/>
</dbReference>
<feature type="active site" evidence="1">
    <location>
        <position position="78"/>
    </location>
</feature>
<dbReference type="InterPro" id="IPR033856">
    <property type="entry name" value="Trp_halogen"/>
</dbReference>
<protein>
    <submittedName>
        <fullName evidence="3">Tryptophan halogenase</fullName>
    </submittedName>
</protein>
<feature type="binding site" evidence="2">
    <location>
        <position position="185"/>
    </location>
    <ligand>
        <name>FAD</name>
        <dbReference type="ChEBI" id="CHEBI:57692"/>
    </ligand>
</feature>